<evidence type="ECO:0000256" key="1">
    <source>
        <dbReference type="SAM" id="SignalP"/>
    </source>
</evidence>
<dbReference type="EMBL" id="ML996701">
    <property type="protein sequence ID" value="KAF2398072.1"/>
    <property type="molecule type" value="Genomic_DNA"/>
</dbReference>
<feature type="signal peptide" evidence="1">
    <location>
        <begin position="1"/>
        <end position="15"/>
    </location>
</feature>
<evidence type="ECO:0000313" key="3">
    <source>
        <dbReference type="Proteomes" id="UP000799640"/>
    </source>
</evidence>
<protein>
    <submittedName>
        <fullName evidence="2">Uncharacterized protein</fullName>
    </submittedName>
</protein>
<dbReference type="OrthoDB" id="3799394at2759"/>
<dbReference type="AlphaFoldDB" id="A0A6G1HQ04"/>
<dbReference type="Proteomes" id="UP000799640">
    <property type="component" value="Unassembled WGS sequence"/>
</dbReference>
<accession>A0A6G1HQ04</accession>
<feature type="chain" id="PRO_5026124667" evidence="1">
    <location>
        <begin position="16"/>
        <end position="263"/>
    </location>
</feature>
<keyword evidence="3" id="KW-1185">Reference proteome</keyword>
<proteinExistence type="predicted"/>
<keyword evidence="1" id="KW-0732">Signal</keyword>
<evidence type="ECO:0000313" key="2">
    <source>
        <dbReference type="EMBL" id="KAF2398072.1"/>
    </source>
</evidence>
<reference evidence="2" key="1">
    <citation type="journal article" date="2020" name="Stud. Mycol.">
        <title>101 Dothideomycetes genomes: a test case for predicting lifestyles and emergence of pathogens.</title>
        <authorList>
            <person name="Haridas S."/>
            <person name="Albert R."/>
            <person name="Binder M."/>
            <person name="Bloem J."/>
            <person name="Labutti K."/>
            <person name="Salamov A."/>
            <person name="Andreopoulos B."/>
            <person name="Baker S."/>
            <person name="Barry K."/>
            <person name="Bills G."/>
            <person name="Bluhm B."/>
            <person name="Cannon C."/>
            <person name="Castanera R."/>
            <person name="Culley D."/>
            <person name="Daum C."/>
            <person name="Ezra D."/>
            <person name="Gonzalez J."/>
            <person name="Henrissat B."/>
            <person name="Kuo A."/>
            <person name="Liang C."/>
            <person name="Lipzen A."/>
            <person name="Lutzoni F."/>
            <person name="Magnuson J."/>
            <person name="Mondo S."/>
            <person name="Nolan M."/>
            <person name="Ohm R."/>
            <person name="Pangilinan J."/>
            <person name="Park H.-J."/>
            <person name="Ramirez L."/>
            <person name="Alfaro M."/>
            <person name="Sun H."/>
            <person name="Tritt A."/>
            <person name="Yoshinaga Y."/>
            <person name="Zwiers L.-H."/>
            <person name="Turgeon B."/>
            <person name="Goodwin S."/>
            <person name="Spatafora J."/>
            <person name="Crous P."/>
            <person name="Grigoriev I."/>
        </authorList>
    </citation>
    <scope>NUCLEOTIDE SEQUENCE</scope>
    <source>
        <strain evidence="2">CBS 262.69</strain>
    </source>
</reference>
<sequence length="263" mass="27125">MKSLLFALLPLLAAALPDAYPAPAPEPEPQIPQLIGLASGAIILGALGSAYENSRPCNTCNNAKVQCSGNACECENQASIACWVSKRGGCSLKLKGCPAVNGGGATIVSQNSDYPPCGQGLPTCGSGRACRKVDPSCTDWTGRGTCVGLCIPSFTGAQQPAAAPAQTTQPWWQQWSQPKASQPAQAAPKIAECPRSYQCPQGTLCVQDPRDTLAPIRGGPAFLCVDGNNVCGGFRNDQCQSGRLCVPDPRNKCSGPGCTGVCA</sequence>
<gene>
    <name evidence="2" type="ORF">EJ06DRAFT_558476</name>
</gene>
<organism evidence="2 3">
    <name type="scientific">Trichodelitschia bisporula</name>
    <dbReference type="NCBI Taxonomy" id="703511"/>
    <lineage>
        <taxon>Eukaryota</taxon>
        <taxon>Fungi</taxon>
        <taxon>Dikarya</taxon>
        <taxon>Ascomycota</taxon>
        <taxon>Pezizomycotina</taxon>
        <taxon>Dothideomycetes</taxon>
        <taxon>Dothideomycetes incertae sedis</taxon>
        <taxon>Phaeotrichales</taxon>
        <taxon>Phaeotrichaceae</taxon>
        <taxon>Trichodelitschia</taxon>
    </lineage>
</organism>
<name>A0A6G1HQ04_9PEZI</name>